<dbReference type="RefSeq" id="WP_377067279.1">
    <property type="nucleotide sequence ID" value="NZ_JBHMEC010000008.1"/>
</dbReference>
<name>A0ABV5HWW5_9RHOB</name>
<dbReference type="PROSITE" id="PS50977">
    <property type="entry name" value="HTH_TETR_2"/>
    <property type="match status" value="1"/>
</dbReference>
<sequence>MQPDRRDRRRLETREEIKDTARALLAEQGAAGLSLRAIAKRMGMTAPGLYHYFGSINDLITALILDAFTRLAEAVETADADAASRGGAERLAAVAHAWRRWALDHPTDFQLLYGSPIPTYEQPTDTTYPAARRSFLVTANIFAQAIERGEIALPAEYQQLPPEIDRALDALTGVEGHDLPPQALYLAAISWARLHGHIMLELFHLIQPVIGDVDALFAHEVGALIRQVGFTPTE</sequence>
<organism evidence="6 7">
    <name type="scientific">Roseovarius ramblicola</name>
    <dbReference type="NCBI Taxonomy" id="2022336"/>
    <lineage>
        <taxon>Bacteria</taxon>
        <taxon>Pseudomonadati</taxon>
        <taxon>Pseudomonadota</taxon>
        <taxon>Alphaproteobacteria</taxon>
        <taxon>Rhodobacterales</taxon>
        <taxon>Roseobacteraceae</taxon>
        <taxon>Roseovarius</taxon>
    </lineage>
</organism>
<feature type="domain" description="HTH tetR-type" evidence="5">
    <location>
        <begin position="11"/>
        <end position="71"/>
    </location>
</feature>
<dbReference type="Gene3D" id="1.10.357.10">
    <property type="entry name" value="Tetracycline Repressor, domain 2"/>
    <property type="match status" value="1"/>
</dbReference>
<dbReference type="SUPFAM" id="SSF48498">
    <property type="entry name" value="Tetracyclin repressor-like, C-terminal domain"/>
    <property type="match status" value="1"/>
</dbReference>
<keyword evidence="7" id="KW-1185">Reference proteome</keyword>
<dbReference type="InterPro" id="IPR025996">
    <property type="entry name" value="MT1864/Rv1816-like_C"/>
</dbReference>
<dbReference type="Pfam" id="PF13305">
    <property type="entry name" value="TetR_C_33"/>
    <property type="match status" value="1"/>
</dbReference>
<dbReference type="Pfam" id="PF00440">
    <property type="entry name" value="TetR_N"/>
    <property type="match status" value="1"/>
</dbReference>
<dbReference type="PANTHER" id="PTHR30055">
    <property type="entry name" value="HTH-TYPE TRANSCRIPTIONAL REGULATOR RUTR"/>
    <property type="match status" value="1"/>
</dbReference>
<dbReference type="PRINTS" id="PR00455">
    <property type="entry name" value="HTHTETR"/>
</dbReference>
<dbReference type="InterPro" id="IPR009057">
    <property type="entry name" value="Homeodomain-like_sf"/>
</dbReference>
<evidence type="ECO:0000313" key="6">
    <source>
        <dbReference type="EMBL" id="MFB9148905.1"/>
    </source>
</evidence>
<evidence type="ECO:0000256" key="4">
    <source>
        <dbReference type="PROSITE-ProRule" id="PRU00335"/>
    </source>
</evidence>
<feature type="DNA-binding region" description="H-T-H motif" evidence="4">
    <location>
        <begin position="34"/>
        <end position="53"/>
    </location>
</feature>
<keyword evidence="1" id="KW-0805">Transcription regulation</keyword>
<evidence type="ECO:0000256" key="3">
    <source>
        <dbReference type="ARBA" id="ARBA00023163"/>
    </source>
</evidence>
<accession>A0ABV5HWW5</accession>
<reference evidence="6 7" key="1">
    <citation type="submission" date="2024-09" db="EMBL/GenBank/DDBJ databases">
        <authorList>
            <person name="Sun Q."/>
            <person name="Mori K."/>
        </authorList>
    </citation>
    <scope>NUCLEOTIDE SEQUENCE [LARGE SCALE GENOMIC DNA]</scope>
    <source>
        <strain evidence="6 7">CECT 9424</strain>
    </source>
</reference>
<protein>
    <submittedName>
        <fullName evidence="6">TetR/AcrR family transcriptional regulator</fullName>
    </submittedName>
</protein>
<proteinExistence type="predicted"/>
<dbReference type="Proteomes" id="UP001589670">
    <property type="component" value="Unassembled WGS sequence"/>
</dbReference>
<evidence type="ECO:0000313" key="7">
    <source>
        <dbReference type="Proteomes" id="UP001589670"/>
    </source>
</evidence>
<comment type="caution">
    <text evidence="6">The sequence shown here is derived from an EMBL/GenBank/DDBJ whole genome shotgun (WGS) entry which is preliminary data.</text>
</comment>
<dbReference type="SUPFAM" id="SSF46689">
    <property type="entry name" value="Homeodomain-like"/>
    <property type="match status" value="1"/>
</dbReference>
<evidence type="ECO:0000256" key="2">
    <source>
        <dbReference type="ARBA" id="ARBA00023125"/>
    </source>
</evidence>
<gene>
    <name evidence="6" type="ORF">ACFFU4_03975</name>
</gene>
<dbReference type="InterPro" id="IPR036271">
    <property type="entry name" value="Tet_transcr_reg_TetR-rel_C_sf"/>
</dbReference>
<keyword evidence="3" id="KW-0804">Transcription</keyword>
<dbReference type="EMBL" id="JBHMEC010000008">
    <property type="protein sequence ID" value="MFB9148905.1"/>
    <property type="molecule type" value="Genomic_DNA"/>
</dbReference>
<evidence type="ECO:0000256" key="1">
    <source>
        <dbReference type="ARBA" id="ARBA00023015"/>
    </source>
</evidence>
<evidence type="ECO:0000259" key="5">
    <source>
        <dbReference type="PROSITE" id="PS50977"/>
    </source>
</evidence>
<dbReference type="InterPro" id="IPR050109">
    <property type="entry name" value="HTH-type_TetR-like_transc_reg"/>
</dbReference>
<dbReference type="InterPro" id="IPR001647">
    <property type="entry name" value="HTH_TetR"/>
</dbReference>
<dbReference type="PANTHER" id="PTHR30055:SF243">
    <property type="entry name" value="HTH-TYPE TRANSCRIPTIONAL REGULATOR RV1816"/>
    <property type="match status" value="1"/>
</dbReference>
<keyword evidence="2 4" id="KW-0238">DNA-binding</keyword>